<dbReference type="Gene3D" id="3.20.20.80">
    <property type="entry name" value="Glycosidases"/>
    <property type="match status" value="1"/>
</dbReference>
<dbReference type="EMBL" id="CP042831">
    <property type="protein sequence ID" value="QEE48941.1"/>
    <property type="molecule type" value="Genomic_DNA"/>
</dbReference>
<dbReference type="InterPro" id="IPR033453">
    <property type="entry name" value="Glyco_hydro_30_TIM-barrel"/>
</dbReference>
<dbReference type="PRINTS" id="PR00843">
    <property type="entry name" value="GLHYDRLASE30"/>
</dbReference>
<sequence>MRKTLLLLSLVGMFWSCSDNEDGPVTPPPPAQNNGNVIGSANVWVTNGSKEKLLSGQPSLNIYDNNATDYPSVSVDFSQQYQEIDGFGAALTGSSAYVISQMNATQKEALLKDLFSEQEGIGLSYLRLTIGASDFSLQDFTYDDIPAGSTDPNLEQFSIAEDEAHVIPVLQSVLGYAPGIKIVSSPWSAPAWMKDSGSLGGGSLDPQWYGAYGDYFVKYINAYANHGITIDAVTPQNEPLHETGGYPTMGMTATEQAEFIKSSLGPKFQQAGLTTKIIAYDHNFDQPSYPISVLGDAEAAQYIDGSAFHAYGGDVSAMNQVHAAFPDKKLYFTEVSGGEWSTDFSSNLKWNVGNIFIGTTRNWSKNALLWNLALNSNHGPTNGGCTDCRGVVTVSSSGQVTKNVEYYCLAHFSKFVRPGAKRVNSSNFDNSLNIRNVAFINTDGSKVMVLLNESSQNRTVSIVVGETKINYSVEANSVATIVWQ</sequence>
<evidence type="ECO:0000256" key="3">
    <source>
        <dbReference type="ARBA" id="ARBA00022801"/>
    </source>
</evidence>
<comment type="similarity">
    <text evidence="1 4">Belongs to the glycosyl hydrolase 30 family.</text>
</comment>
<evidence type="ECO:0000313" key="9">
    <source>
        <dbReference type="Proteomes" id="UP000321222"/>
    </source>
</evidence>
<dbReference type="RefSeq" id="WP_147582513.1">
    <property type="nucleotide sequence ID" value="NZ_CP042831.1"/>
</dbReference>
<evidence type="ECO:0000256" key="2">
    <source>
        <dbReference type="ARBA" id="ARBA00022729"/>
    </source>
</evidence>
<dbReference type="Pfam" id="PF17189">
    <property type="entry name" value="Glyco_hydro_30C"/>
    <property type="match status" value="1"/>
</dbReference>
<dbReference type="GO" id="GO:0016020">
    <property type="term" value="C:membrane"/>
    <property type="evidence" value="ECO:0007669"/>
    <property type="project" value="GOC"/>
</dbReference>
<feature type="chain" id="PRO_5022761261" evidence="5">
    <location>
        <begin position="22"/>
        <end position="484"/>
    </location>
</feature>
<evidence type="ECO:0000313" key="8">
    <source>
        <dbReference type="EMBL" id="QEE48941.1"/>
    </source>
</evidence>
<accession>A0A5B9FS49</accession>
<evidence type="ECO:0000256" key="1">
    <source>
        <dbReference type="ARBA" id="ARBA00005382"/>
    </source>
</evidence>
<keyword evidence="2 5" id="KW-0732">Signal</keyword>
<dbReference type="OrthoDB" id="9806701at2"/>
<dbReference type="KEGG" id="fak:FUA48_04910"/>
<evidence type="ECO:0000256" key="5">
    <source>
        <dbReference type="SAM" id="SignalP"/>
    </source>
</evidence>
<dbReference type="GO" id="GO:0006680">
    <property type="term" value="P:glucosylceramide catabolic process"/>
    <property type="evidence" value="ECO:0007669"/>
    <property type="project" value="TreeGrafter"/>
</dbReference>
<dbReference type="Proteomes" id="UP000321222">
    <property type="component" value="Chromosome"/>
</dbReference>
<dbReference type="InterPro" id="IPR033452">
    <property type="entry name" value="GH30_C"/>
</dbReference>
<dbReference type="PANTHER" id="PTHR11069:SF23">
    <property type="entry name" value="LYSOSOMAL ACID GLUCOSYLCERAMIDASE"/>
    <property type="match status" value="1"/>
</dbReference>
<dbReference type="GO" id="GO:0004348">
    <property type="term" value="F:glucosylceramidase activity"/>
    <property type="evidence" value="ECO:0007669"/>
    <property type="project" value="InterPro"/>
</dbReference>
<evidence type="ECO:0000259" key="7">
    <source>
        <dbReference type="Pfam" id="PF17189"/>
    </source>
</evidence>
<dbReference type="Gene3D" id="2.60.40.1180">
    <property type="entry name" value="Golgi alpha-mannosidase II"/>
    <property type="match status" value="1"/>
</dbReference>
<feature type="domain" description="Glycosyl hydrolase family 30 beta sandwich" evidence="7">
    <location>
        <begin position="419"/>
        <end position="481"/>
    </location>
</feature>
<keyword evidence="3 4" id="KW-0378">Hydrolase</keyword>
<reference evidence="8 9" key="1">
    <citation type="submission" date="2019-08" db="EMBL/GenBank/DDBJ databases">
        <title>Flavobacterium alkalisoli sp. nov., isolated from rhizosphere soil of Suaeda salsa.</title>
        <authorList>
            <person name="Sun J.-Q."/>
            <person name="Xu L."/>
        </authorList>
    </citation>
    <scope>NUCLEOTIDE SEQUENCE [LARGE SCALE GENOMIC DNA]</scope>
    <source>
        <strain evidence="8 9">XS-5</strain>
    </source>
</reference>
<dbReference type="InterPro" id="IPR013780">
    <property type="entry name" value="Glyco_hydro_b"/>
</dbReference>
<dbReference type="PANTHER" id="PTHR11069">
    <property type="entry name" value="GLUCOSYLCERAMIDASE"/>
    <property type="match status" value="1"/>
</dbReference>
<protein>
    <submittedName>
        <fullName evidence="8">Glucan endo-1,6-beta-glucosidase</fullName>
    </submittedName>
</protein>
<name>A0A5B9FS49_9FLAO</name>
<evidence type="ECO:0000256" key="4">
    <source>
        <dbReference type="RuleBase" id="RU361188"/>
    </source>
</evidence>
<dbReference type="InterPro" id="IPR001139">
    <property type="entry name" value="Glyco_hydro_30"/>
</dbReference>
<keyword evidence="9" id="KW-1185">Reference proteome</keyword>
<organism evidence="8 9">
    <name type="scientific">Flavobacterium alkalisoli</name>
    <dbReference type="NCBI Taxonomy" id="2602769"/>
    <lineage>
        <taxon>Bacteria</taxon>
        <taxon>Pseudomonadati</taxon>
        <taxon>Bacteroidota</taxon>
        <taxon>Flavobacteriia</taxon>
        <taxon>Flavobacteriales</taxon>
        <taxon>Flavobacteriaceae</taxon>
        <taxon>Flavobacterium</taxon>
    </lineage>
</organism>
<evidence type="ECO:0000259" key="6">
    <source>
        <dbReference type="Pfam" id="PF02055"/>
    </source>
</evidence>
<dbReference type="Pfam" id="PF02055">
    <property type="entry name" value="Glyco_hydro_30"/>
    <property type="match status" value="1"/>
</dbReference>
<feature type="signal peptide" evidence="5">
    <location>
        <begin position="1"/>
        <end position="21"/>
    </location>
</feature>
<keyword evidence="4" id="KW-0326">Glycosidase</keyword>
<dbReference type="SUPFAM" id="SSF51445">
    <property type="entry name" value="(Trans)glycosidases"/>
    <property type="match status" value="1"/>
</dbReference>
<gene>
    <name evidence="8" type="ORF">FUA48_04910</name>
</gene>
<proteinExistence type="inferred from homology"/>
<dbReference type="InterPro" id="IPR017853">
    <property type="entry name" value="GH"/>
</dbReference>
<dbReference type="AlphaFoldDB" id="A0A5B9FS49"/>
<feature type="domain" description="Glycosyl hydrolase family 30 TIM-barrel" evidence="6">
    <location>
        <begin position="84"/>
        <end position="416"/>
    </location>
</feature>